<dbReference type="InterPro" id="IPR036259">
    <property type="entry name" value="MFS_trans_sf"/>
</dbReference>
<name>A0ABT3HBL5_9HYPH</name>
<evidence type="ECO:0000256" key="4">
    <source>
        <dbReference type="ARBA" id="ARBA00022475"/>
    </source>
</evidence>
<feature type="transmembrane region" description="Helical" evidence="9">
    <location>
        <begin position="287"/>
        <end position="308"/>
    </location>
</feature>
<dbReference type="Proteomes" id="UP001209755">
    <property type="component" value="Unassembled WGS sequence"/>
</dbReference>
<feature type="domain" description="Major facilitator superfamily (MFS) profile" evidence="10">
    <location>
        <begin position="31"/>
        <end position="526"/>
    </location>
</feature>
<keyword evidence="12" id="KW-1185">Reference proteome</keyword>
<evidence type="ECO:0000313" key="11">
    <source>
        <dbReference type="EMBL" id="MCW2307744.1"/>
    </source>
</evidence>
<dbReference type="Gene3D" id="1.20.1250.20">
    <property type="entry name" value="MFS general substrate transporter like domains"/>
    <property type="match status" value="1"/>
</dbReference>
<dbReference type="SUPFAM" id="SSF103473">
    <property type="entry name" value="MFS general substrate transporter"/>
    <property type="match status" value="1"/>
</dbReference>
<proteinExistence type="inferred from homology"/>
<feature type="compositionally biased region" description="Basic and acidic residues" evidence="8">
    <location>
        <begin position="1"/>
        <end position="12"/>
    </location>
</feature>
<keyword evidence="4" id="KW-1003">Cell membrane</keyword>
<feature type="transmembrane region" description="Helical" evidence="9">
    <location>
        <begin position="69"/>
        <end position="89"/>
    </location>
</feature>
<dbReference type="RefSeq" id="WP_264601384.1">
    <property type="nucleotide sequence ID" value="NZ_JAOQNS010000005.1"/>
</dbReference>
<protein>
    <submittedName>
        <fullName evidence="11">DHA2 family multidrug resistance protein</fullName>
    </submittedName>
</protein>
<evidence type="ECO:0000256" key="8">
    <source>
        <dbReference type="SAM" id="MobiDB-lite"/>
    </source>
</evidence>
<dbReference type="InterPro" id="IPR004638">
    <property type="entry name" value="EmrB-like"/>
</dbReference>
<dbReference type="EMBL" id="JAOQNS010000005">
    <property type="protein sequence ID" value="MCW2307744.1"/>
    <property type="molecule type" value="Genomic_DNA"/>
</dbReference>
<evidence type="ECO:0000256" key="9">
    <source>
        <dbReference type="SAM" id="Phobius"/>
    </source>
</evidence>
<feature type="transmembrane region" description="Helical" evidence="9">
    <location>
        <begin position="420"/>
        <end position="437"/>
    </location>
</feature>
<dbReference type="PANTHER" id="PTHR42718">
    <property type="entry name" value="MAJOR FACILITATOR SUPERFAMILY MULTIDRUG TRANSPORTER MFSC"/>
    <property type="match status" value="1"/>
</dbReference>
<feature type="transmembrane region" description="Helical" evidence="9">
    <location>
        <begin position="503"/>
        <end position="522"/>
    </location>
</feature>
<feature type="transmembrane region" description="Helical" evidence="9">
    <location>
        <begin position="96"/>
        <end position="116"/>
    </location>
</feature>
<keyword evidence="7 9" id="KW-0472">Membrane</keyword>
<comment type="subcellular location">
    <subcellularLocation>
        <location evidence="1">Cell membrane</location>
        <topology evidence="1">Multi-pass membrane protein</topology>
    </subcellularLocation>
</comment>
<evidence type="ECO:0000256" key="6">
    <source>
        <dbReference type="ARBA" id="ARBA00022989"/>
    </source>
</evidence>
<dbReference type="InterPro" id="IPR020846">
    <property type="entry name" value="MFS_dom"/>
</dbReference>
<accession>A0ABT3HBL5</accession>
<feature type="transmembrane region" description="Helical" evidence="9">
    <location>
        <begin position="218"/>
        <end position="237"/>
    </location>
</feature>
<evidence type="ECO:0000256" key="7">
    <source>
        <dbReference type="ARBA" id="ARBA00023136"/>
    </source>
</evidence>
<keyword evidence="3" id="KW-0813">Transport</keyword>
<dbReference type="Pfam" id="PF07690">
    <property type="entry name" value="MFS_1"/>
    <property type="match status" value="1"/>
</dbReference>
<dbReference type="PANTHER" id="PTHR42718:SF9">
    <property type="entry name" value="MAJOR FACILITATOR SUPERFAMILY MULTIDRUG TRANSPORTER MFSC"/>
    <property type="match status" value="1"/>
</dbReference>
<evidence type="ECO:0000313" key="12">
    <source>
        <dbReference type="Proteomes" id="UP001209755"/>
    </source>
</evidence>
<feature type="transmembrane region" description="Helical" evidence="9">
    <location>
        <begin position="353"/>
        <end position="369"/>
    </location>
</feature>
<dbReference type="Gene3D" id="1.20.1720.10">
    <property type="entry name" value="Multidrug resistance protein D"/>
    <property type="match status" value="1"/>
</dbReference>
<dbReference type="NCBIfam" id="TIGR00711">
    <property type="entry name" value="efflux_EmrB"/>
    <property type="match status" value="1"/>
</dbReference>
<keyword evidence="5 9" id="KW-0812">Transmembrane</keyword>
<gene>
    <name evidence="11" type="ORF">M2319_002081</name>
</gene>
<evidence type="ECO:0000256" key="1">
    <source>
        <dbReference type="ARBA" id="ARBA00004651"/>
    </source>
</evidence>
<sequence length="532" mass="57488">MTATDGPRKRQPDAGAPGEDGAFKPRGGAFGFFFMVLGMFMAILDIQIVASSLPEIQAGVSASVDQITWVQTAYLVAEVVMIPLSGWLARVMSSRWLFSASAAGFTITSVMCAFSWDTSSLIFFRAIQGFVGGAMIPTVFAANFKLFPPERRMVGTVVIGLTATVAPAIGPTLGGYITEFYAWEWLFLVNVVPGLIVTIVVPLAIDIDEAEPGLLGKIDILGIVLVAGFLGSLEFVLDEGPREDWFEDRTIFIFAIVSAASAIGLFWRELTVEHPVLELHAFTNRNFTVGCILTFVLGICLYGQTFILPQVLSQVRGYNSLQIGEVMFVTGAAMFSTAPIAGRLTNSVDPRKLLVVGFLVVATGLYLNSLMNTEVAFWDLFLPQAVRGIGLILCIVPITAAALGTLPTNLVSGGSGLFNLFRNMGGAVGLAMINTMWDGRYDRHYWWITEKLSDTNAVAVEHLNDIERALSANPAVGDPSLAAYQTLTQEVSLQANIMAWDDVFFMIAVAFIVAMPLIFLLAKPKPGEVSAH</sequence>
<dbReference type="CDD" id="cd17503">
    <property type="entry name" value="MFS_LmrB_MDR_like"/>
    <property type="match status" value="1"/>
</dbReference>
<feature type="transmembrane region" description="Helical" evidence="9">
    <location>
        <begin position="29"/>
        <end position="49"/>
    </location>
</feature>
<comment type="caution">
    <text evidence="11">The sequence shown here is derived from an EMBL/GenBank/DDBJ whole genome shotgun (WGS) entry which is preliminary data.</text>
</comment>
<feature type="transmembrane region" description="Helical" evidence="9">
    <location>
        <begin position="122"/>
        <end position="142"/>
    </location>
</feature>
<keyword evidence="6 9" id="KW-1133">Transmembrane helix</keyword>
<dbReference type="PROSITE" id="PS50850">
    <property type="entry name" value="MFS"/>
    <property type="match status" value="1"/>
</dbReference>
<feature type="transmembrane region" description="Helical" evidence="9">
    <location>
        <begin position="249"/>
        <end position="267"/>
    </location>
</feature>
<feature type="transmembrane region" description="Helical" evidence="9">
    <location>
        <begin position="185"/>
        <end position="206"/>
    </location>
</feature>
<evidence type="ECO:0000259" key="10">
    <source>
        <dbReference type="PROSITE" id="PS50850"/>
    </source>
</evidence>
<dbReference type="InterPro" id="IPR011701">
    <property type="entry name" value="MFS"/>
</dbReference>
<evidence type="ECO:0000256" key="3">
    <source>
        <dbReference type="ARBA" id="ARBA00022448"/>
    </source>
</evidence>
<feature type="transmembrane region" description="Helical" evidence="9">
    <location>
        <begin position="154"/>
        <end position="173"/>
    </location>
</feature>
<feature type="region of interest" description="Disordered" evidence="8">
    <location>
        <begin position="1"/>
        <end position="22"/>
    </location>
</feature>
<feature type="transmembrane region" description="Helical" evidence="9">
    <location>
        <begin position="389"/>
        <end position="408"/>
    </location>
</feature>
<feature type="transmembrane region" description="Helical" evidence="9">
    <location>
        <begin position="320"/>
        <end position="341"/>
    </location>
</feature>
<organism evidence="11 12">
    <name type="scientific">Rhodobium gokarnense</name>
    <dbReference type="NCBI Taxonomy" id="364296"/>
    <lineage>
        <taxon>Bacteria</taxon>
        <taxon>Pseudomonadati</taxon>
        <taxon>Pseudomonadota</taxon>
        <taxon>Alphaproteobacteria</taxon>
        <taxon>Hyphomicrobiales</taxon>
        <taxon>Rhodobiaceae</taxon>
        <taxon>Rhodobium</taxon>
    </lineage>
</organism>
<comment type="similarity">
    <text evidence="2">Belongs to the major facilitator superfamily. EmrB family.</text>
</comment>
<reference evidence="12" key="1">
    <citation type="submission" date="2023-07" db="EMBL/GenBank/DDBJ databases">
        <title>Genome sequencing of Purple Non-Sulfur Bacteria from various extreme environments.</title>
        <authorList>
            <person name="Mayer M."/>
        </authorList>
    </citation>
    <scope>NUCLEOTIDE SEQUENCE [LARGE SCALE GENOMIC DNA]</scope>
    <source>
        <strain evidence="12">DSM 17935</strain>
    </source>
</reference>
<evidence type="ECO:0000256" key="5">
    <source>
        <dbReference type="ARBA" id="ARBA00022692"/>
    </source>
</evidence>
<evidence type="ECO:0000256" key="2">
    <source>
        <dbReference type="ARBA" id="ARBA00008537"/>
    </source>
</evidence>